<dbReference type="Proteomes" id="UP000249185">
    <property type="component" value="Unassembled WGS sequence"/>
</dbReference>
<feature type="compositionally biased region" description="Basic residues" evidence="1">
    <location>
        <begin position="1"/>
        <end position="14"/>
    </location>
</feature>
<feature type="compositionally biased region" description="Low complexity" evidence="1">
    <location>
        <begin position="43"/>
        <end position="54"/>
    </location>
</feature>
<feature type="domain" description="SsuA/THI5-like" evidence="2">
    <location>
        <begin position="151"/>
        <end position="369"/>
    </location>
</feature>
<comment type="caution">
    <text evidence="3">The sequence shown here is derived from an EMBL/GenBank/DDBJ whole genome shotgun (WGS) entry which is preliminary data.</text>
</comment>
<dbReference type="EMBL" id="QFPW01000013">
    <property type="protein sequence ID" value="PZQ48194.1"/>
    <property type="molecule type" value="Genomic_DNA"/>
</dbReference>
<evidence type="ECO:0000256" key="1">
    <source>
        <dbReference type="SAM" id="MobiDB-lite"/>
    </source>
</evidence>
<evidence type="ECO:0000259" key="2">
    <source>
        <dbReference type="Pfam" id="PF09084"/>
    </source>
</evidence>
<feature type="region of interest" description="Disordered" evidence="1">
    <location>
        <begin position="1"/>
        <end position="76"/>
    </location>
</feature>
<feature type="compositionally biased region" description="Basic residues" evidence="1">
    <location>
        <begin position="33"/>
        <end position="42"/>
    </location>
</feature>
<dbReference type="Pfam" id="PF09084">
    <property type="entry name" value="NMT1"/>
    <property type="match status" value="1"/>
</dbReference>
<accession>A0A2W5N4Z2</accession>
<feature type="compositionally biased region" description="Basic and acidic residues" evidence="1">
    <location>
        <begin position="63"/>
        <end position="75"/>
    </location>
</feature>
<dbReference type="InterPro" id="IPR015168">
    <property type="entry name" value="SsuA/THI5"/>
</dbReference>
<dbReference type="SUPFAM" id="SSF53850">
    <property type="entry name" value="Periplasmic binding protein-like II"/>
    <property type="match status" value="1"/>
</dbReference>
<sequence length="434" mass="46167">MGLSRRHRARSRHVRGGDRGDPLGGGRDDPRGSRRLPRHHALPGRGARAPGAPGHARRARGAARPDRGERGRGDLRLLSAPGAVPVGRWPRPPAAGDEITRVIPSQKDPRSMRRPRLLSAALWAALLSLTAQPGLAADKIKVGVFAVGAALPYYVALDRGYFAEEGLEPETVLLGTPALIVQSLVTGEIDATSNLVTLEGANIDSRRPDTVKYISLVGQNREHVFEQFVVRADSDARTLADLKGMTLFTSPGPANIASAKAILGKVGLADGADYQMQEQPLGVQVGALKSGNFDGGYTLEPVASIMIQAGIARRIEAGVMSTYLLEDPEADTYAAGAAVSGRLLAEKPEVAARFARAWEKALADVRDDPSVRAFLTSDLNVPDSVAADVPLAHFVMARDLTEKQIADFQKFIDTGVSFGVVNADVDARSLLAPL</sequence>
<dbReference type="PANTHER" id="PTHR30024">
    <property type="entry name" value="ALIPHATIC SULFONATES-BINDING PROTEIN-RELATED"/>
    <property type="match status" value="1"/>
</dbReference>
<gene>
    <name evidence="3" type="ORF">DI556_15350</name>
</gene>
<evidence type="ECO:0000313" key="3">
    <source>
        <dbReference type="EMBL" id="PZQ48194.1"/>
    </source>
</evidence>
<feature type="compositionally biased region" description="Basic and acidic residues" evidence="1">
    <location>
        <begin position="15"/>
        <end position="32"/>
    </location>
</feature>
<reference evidence="3 4" key="1">
    <citation type="submission" date="2017-08" db="EMBL/GenBank/DDBJ databases">
        <title>Infants hospitalized years apart are colonized by the same room-sourced microbial strains.</title>
        <authorList>
            <person name="Brooks B."/>
            <person name="Olm M.R."/>
            <person name="Firek B.A."/>
            <person name="Baker R."/>
            <person name="Thomas B.C."/>
            <person name="Morowitz M.J."/>
            <person name="Banfield J.F."/>
        </authorList>
    </citation>
    <scope>NUCLEOTIDE SEQUENCE [LARGE SCALE GENOMIC DNA]</scope>
    <source>
        <strain evidence="3">S2_005_002_R2_34</strain>
    </source>
</reference>
<dbReference type="Gene3D" id="3.40.190.10">
    <property type="entry name" value="Periplasmic binding protein-like II"/>
    <property type="match status" value="3"/>
</dbReference>
<dbReference type="AlphaFoldDB" id="A0A2W5N4Z2"/>
<evidence type="ECO:0000313" key="4">
    <source>
        <dbReference type="Proteomes" id="UP000249185"/>
    </source>
</evidence>
<organism evidence="3 4">
    <name type="scientific">Rhodovulum sulfidophilum</name>
    <name type="common">Rhodobacter sulfidophilus</name>
    <dbReference type="NCBI Taxonomy" id="35806"/>
    <lineage>
        <taxon>Bacteria</taxon>
        <taxon>Pseudomonadati</taxon>
        <taxon>Pseudomonadota</taxon>
        <taxon>Alphaproteobacteria</taxon>
        <taxon>Rhodobacterales</taxon>
        <taxon>Paracoccaceae</taxon>
        <taxon>Rhodovulum</taxon>
    </lineage>
</organism>
<proteinExistence type="predicted"/>
<protein>
    <submittedName>
        <fullName evidence="3">ABC transporter substrate-binding protein</fullName>
    </submittedName>
</protein>
<name>A0A2W5N4Z2_RHOSU</name>